<dbReference type="InterPro" id="IPR001789">
    <property type="entry name" value="Sig_transdc_resp-reg_receiver"/>
</dbReference>
<dbReference type="RefSeq" id="WP_073476956.1">
    <property type="nucleotide sequence ID" value="NZ_FQZU01000019.1"/>
</dbReference>
<dbReference type="PROSITE" id="PS50109">
    <property type="entry name" value="HIS_KIN"/>
    <property type="match status" value="1"/>
</dbReference>
<keyword evidence="5 14" id="KW-0597">Phosphoprotein</keyword>
<dbReference type="SUPFAM" id="SSF55785">
    <property type="entry name" value="PYP-like sensor domain (PAS domain)"/>
    <property type="match status" value="1"/>
</dbReference>
<dbReference type="GO" id="GO:0005524">
    <property type="term" value="F:ATP binding"/>
    <property type="evidence" value="ECO:0007669"/>
    <property type="project" value="UniProtKB-KW"/>
</dbReference>
<keyword evidence="12" id="KW-0472">Membrane</keyword>
<dbReference type="InterPro" id="IPR011006">
    <property type="entry name" value="CheY-like_superfamily"/>
</dbReference>
<dbReference type="SUPFAM" id="SSF47384">
    <property type="entry name" value="Homodimeric domain of signal transducing histidine kinase"/>
    <property type="match status" value="1"/>
</dbReference>
<feature type="modified residue" description="4-aspartylphosphate" evidence="14">
    <location>
        <position position="58"/>
    </location>
</feature>
<evidence type="ECO:0000256" key="12">
    <source>
        <dbReference type="ARBA" id="ARBA00023136"/>
    </source>
</evidence>
<dbReference type="InterPro" id="IPR005467">
    <property type="entry name" value="His_kinase_dom"/>
</dbReference>
<evidence type="ECO:0000259" key="16">
    <source>
        <dbReference type="PROSITE" id="PS50110"/>
    </source>
</evidence>
<dbReference type="Gene3D" id="1.10.287.130">
    <property type="match status" value="1"/>
</dbReference>
<keyword evidence="6" id="KW-0808">Transferase</keyword>
<protein>
    <recommendedName>
        <fullName evidence="3">histidine kinase</fullName>
        <ecNumber evidence="3">2.7.13.3</ecNumber>
    </recommendedName>
</protein>
<organism evidence="18 19">
    <name type="scientific">Desulfatibacillum alkenivorans DSM 16219</name>
    <dbReference type="NCBI Taxonomy" id="1121393"/>
    <lineage>
        <taxon>Bacteria</taxon>
        <taxon>Pseudomonadati</taxon>
        <taxon>Thermodesulfobacteriota</taxon>
        <taxon>Desulfobacteria</taxon>
        <taxon>Desulfobacterales</taxon>
        <taxon>Desulfatibacillaceae</taxon>
        <taxon>Desulfatibacillum</taxon>
    </lineage>
</organism>
<keyword evidence="19" id="KW-1185">Reference proteome</keyword>
<dbReference type="SUPFAM" id="SSF55874">
    <property type="entry name" value="ATPase domain of HSP90 chaperone/DNA topoisomerase II/histidine kinase"/>
    <property type="match status" value="1"/>
</dbReference>
<keyword evidence="10" id="KW-0902">Two-component regulatory system</keyword>
<evidence type="ECO:0000259" key="15">
    <source>
        <dbReference type="PROSITE" id="PS50109"/>
    </source>
</evidence>
<evidence type="ECO:0000256" key="13">
    <source>
        <dbReference type="ARBA" id="ARBA00023163"/>
    </source>
</evidence>
<keyword evidence="13" id="KW-0804">Transcription</keyword>
<dbReference type="GO" id="GO:0006355">
    <property type="term" value="P:regulation of DNA-templated transcription"/>
    <property type="evidence" value="ECO:0007669"/>
    <property type="project" value="InterPro"/>
</dbReference>
<dbReference type="PANTHER" id="PTHR43547">
    <property type="entry name" value="TWO-COMPONENT HISTIDINE KINASE"/>
    <property type="match status" value="1"/>
</dbReference>
<keyword evidence="11" id="KW-0805">Transcription regulation</keyword>
<dbReference type="Gene3D" id="3.30.565.10">
    <property type="entry name" value="Histidine kinase-like ATPase, C-terminal domain"/>
    <property type="match status" value="1"/>
</dbReference>
<dbReference type="InterPro" id="IPR003594">
    <property type="entry name" value="HATPase_dom"/>
</dbReference>
<dbReference type="InterPro" id="IPR004358">
    <property type="entry name" value="Sig_transdc_His_kin-like_C"/>
</dbReference>
<gene>
    <name evidence="18" type="ORF">SAMN02745216_02964</name>
</gene>
<dbReference type="PROSITE" id="PS50110">
    <property type="entry name" value="RESPONSE_REGULATORY"/>
    <property type="match status" value="1"/>
</dbReference>
<dbReference type="InterPro" id="IPR000014">
    <property type="entry name" value="PAS"/>
</dbReference>
<dbReference type="CDD" id="cd00130">
    <property type="entry name" value="PAS"/>
    <property type="match status" value="1"/>
</dbReference>
<keyword evidence="8 18" id="KW-0418">Kinase</keyword>
<dbReference type="InterPro" id="IPR013767">
    <property type="entry name" value="PAS_fold"/>
</dbReference>
<dbReference type="NCBIfam" id="TIGR00229">
    <property type="entry name" value="sensory_box"/>
    <property type="match status" value="1"/>
</dbReference>
<dbReference type="AlphaFoldDB" id="A0A1M6Q5B5"/>
<dbReference type="InterPro" id="IPR003661">
    <property type="entry name" value="HisK_dim/P_dom"/>
</dbReference>
<dbReference type="Pfam" id="PF00512">
    <property type="entry name" value="HisKA"/>
    <property type="match status" value="1"/>
</dbReference>
<dbReference type="STRING" id="1121393.SAMN02745216_02964"/>
<evidence type="ECO:0000256" key="6">
    <source>
        <dbReference type="ARBA" id="ARBA00022679"/>
    </source>
</evidence>
<evidence type="ECO:0000259" key="17">
    <source>
        <dbReference type="PROSITE" id="PS50112"/>
    </source>
</evidence>
<evidence type="ECO:0000256" key="5">
    <source>
        <dbReference type="ARBA" id="ARBA00022553"/>
    </source>
</evidence>
<dbReference type="FunFam" id="3.30.565.10:FF:000023">
    <property type="entry name" value="PAS domain-containing sensor histidine kinase"/>
    <property type="match status" value="1"/>
</dbReference>
<evidence type="ECO:0000256" key="7">
    <source>
        <dbReference type="ARBA" id="ARBA00022741"/>
    </source>
</evidence>
<dbReference type="Proteomes" id="UP000183994">
    <property type="component" value="Unassembled WGS sequence"/>
</dbReference>
<evidence type="ECO:0000256" key="10">
    <source>
        <dbReference type="ARBA" id="ARBA00023012"/>
    </source>
</evidence>
<proteinExistence type="predicted"/>
<dbReference type="Pfam" id="PF00072">
    <property type="entry name" value="Response_reg"/>
    <property type="match status" value="1"/>
</dbReference>
<evidence type="ECO:0000256" key="4">
    <source>
        <dbReference type="ARBA" id="ARBA00022475"/>
    </source>
</evidence>
<dbReference type="GO" id="GO:0005886">
    <property type="term" value="C:plasma membrane"/>
    <property type="evidence" value="ECO:0007669"/>
    <property type="project" value="UniProtKB-SubCell"/>
</dbReference>
<dbReference type="Gene3D" id="3.40.50.2300">
    <property type="match status" value="1"/>
</dbReference>
<evidence type="ECO:0000256" key="14">
    <source>
        <dbReference type="PROSITE-ProRule" id="PRU00169"/>
    </source>
</evidence>
<reference evidence="19" key="1">
    <citation type="submission" date="2016-11" db="EMBL/GenBank/DDBJ databases">
        <authorList>
            <person name="Varghese N."/>
            <person name="Submissions S."/>
        </authorList>
    </citation>
    <scope>NUCLEOTIDE SEQUENCE [LARGE SCALE GENOMIC DNA]</scope>
    <source>
        <strain evidence="19">DSM 16219</strain>
    </source>
</reference>
<dbReference type="EMBL" id="FQZU01000019">
    <property type="protein sequence ID" value="SHK15337.1"/>
    <property type="molecule type" value="Genomic_DNA"/>
</dbReference>
<keyword evidence="4" id="KW-1003">Cell membrane</keyword>
<feature type="domain" description="Response regulatory" evidence="16">
    <location>
        <begin position="9"/>
        <end position="123"/>
    </location>
</feature>
<comment type="catalytic activity">
    <reaction evidence="1">
        <text>ATP + protein L-histidine = ADP + protein N-phospho-L-histidine.</text>
        <dbReference type="EC" id="2.7.13.3"/>
    </reaction>
</comment>
<evidence type="ECO:0000313" key="19">
    <source>
        <dbReference type="Proteomes" id="UP000183994"/>
    </source>
</evidence>
<dbReference type="Gene3D" id="3.30.450.20">
    <property type="entry name" value="PAS domain"/>
    <property type="match status" value="1"/>
</dbReference>
<dbReference type="PROSITE" id="PS50112">
    <property type="entry name" value="PAS"/>
    <property type="match status" value="1"/>
</dbReference>
<dbReference type="SMART" id="SM00091">
    <property type="entry name" value="PAS"/>
    <property type="match status" value="1"/>
</dbReference>
<dbReference type="PRINTS" id="PR00344">
    <property type="entry name" value="BCTRLSENSOR"/>
</dbReference>
<dbReference type="Pfam" id="PF02518">
    <property type="entry name" value="HATPase_c"/>
    <property type="match status" value="1"/>
</dbReference>
<evidence type="ECO:0000256" key="2">
    <source>
        <dbReference type="ARBA" id="ARBA00004236"/>
    </source>
</evidence>
<evidence type="ECO:0000256" key="8">
    <source>
        <dbReference type="ARBA" id="ARBA00022777"/>
    </source>
</evidence>
<evidence type="ECO:0000256" key="9">
    <source>
        <dbReference type="ARBA" id="ARBA00022840"/>
    </source>
</evidence>
<dbReference type="InterPro" id="IPR036890">
    <property type="entry name" value="HATPase_C_sf"/>
</dbReference>
<accession>A0A1M6Q5B5</accession>
<dbReference type="GO" id="GO:0000155">
    <property type="term" value="F:phosphorelay sensor kinase activity"/>
    <property type="evidence" value="ECO:0007669"/>
    <property type="project" value="InterPro"/>
</dbReference>
<dbReference type="FunFam" id="3.40.50.2300:FF:000018">
    <property type="entry name" value="DNA-binding transcriptional regulator NtrC"/>
    <property type="match status" value="1"/>
</dbReference>
<dbReference type="OrthoDB" id="5342753at2"/>
<evidence type="ECO:0000313" key="18">
    <source>
        <dbReference type="EMBL" id="SHK15337.1"/>
    </source>
</evidence>
<dbReference type="InterPro" id="IPR035965">
    <property type="entry name" value="PAS-like_dom_sf"/>
</dbReference>
<keyword evidence="9" id="KW-0067">ATP-binding</keyword>
<dbReference type="SMART" id="SM00448">
    <property type="entry name" value="REC"/>
    <property type="match status" value="1"/>
</dbReference>
<dbReference type="EC" id="2.7.13.3" evidence="3"/>
<dbReference type="Pfam" id="PF00989">
    <property type="entry name" value="PAS"/>
    <property type="match status" value="1"/>
</dbReference>
<dbReference type="SUPFAM" id="SSF52172">
    <property type="entry name" value="CheY-like"/>
    <property type="match status" value="1"/>
</dbReference>
<dbReference type="InterPro" id="IPR036097">
    <property type="entry name" value="HisK_dim/P_sf"/>
</dbReference>
<evidence type="ECO:0000256" key="3">
    <source>
        <dbReference type="ARBA" id="ARBA00012438"/>
    </source>
</evidence>
<feature type="domain" description="PAS" evidence="17">
    <location>
        <begin position="149"/>
        <end position="203"/>
    </location>
</feature>
<evidence type="ECO:0000256" key="11">
    <source>
        <dbReference type="ARBA" id="ARBA00023015"/>
    </source>
</evidence>
<evidence type="ECO:0000256" key="1">
    <source>
        <dbReference type="ARBA" id="ARBA00000085"/>
    </source>
</evidence>
<sequence>MKNSQEIMQILVVDDEKDIRDGCERILIRMDCEVQKASRGEEALEIMETWRPSIVFLDLKMPGIDGMEVLRRIHEKDQDILVIVITGYATVETAIEAMKQGAYDFIPKPFEPAQLRIVAGRAIEKLRLRQETLELEAKRQRTLADLGKEQSRVRTIIEALPNGMVVTNSEGQVVLMNPAFLRHLGLPPDTQPGKSMNEYVPDDGVVNLAMEISQGKFSDADQAPAVEFALSEDKYLLARGRPVLSEDGECLGAVVVLNDVTAMKMLDRLKSEFVAKVSHELRSPLATIREQLALVIQGVVDEATEQEQYLLSRAKDKTQSLIDLIGDLLDVSRIECGNVAQQQVPLQVEELLSSIVDFMQAKAKAKNQELGITLPASPLPKMRVDPMALESVFGNLVANAINYTPEGGSVTVEVGGDETAITVTVADTGFGIEEKHLANIFDKFYRVKNDKTRFITGTGLGLSIVKGILDSMGASISVESEVGKGSRFTVLLPLEGPCNQNTTI</sequence>
<dbReference type="CDD" id="cd00082">
    <property type="entry name" value="HisKA"/>
    <property type="match status" value="1"/>
</dbReference>
<comment type="subcellular location">
    <subcellularLocation>
        <location evidence="2">Cell membrane</location>
    </subcellularLocation>
</comment>
<dbReference type="SMART" id="SM00387">
    <property type="entry name" value="HATPase_c"/>
    <property type="match status" value="1"/>
</dbReference>
<dbReference type="SMART" id="SM00388">
    <property type="entry name" value="HisKA"/>
    <property type="match status" value="1"/>
</dbReference>
<name>A0A1M6Q5B5_9BACT</name>
<feature type="domain" description="Histidine kinase" evidence="15">
    <location>
        <begin position="276"/>
        <end position="496"/>
    </location>
</feature>
<dbReference type="PANTHER" id="PTHR43547:SF2">
    <property type="entry name" value="HYBRID SIGNAL TRANSDUCTION HISTIDINE KINASE C"/>
    <property type="match status" value="1"/>
</dbReference>
<keyword evidence="7" id="KW-0547">Nucleotide-binding</keyword>